<organism evidence="7 8">
    <name type="scientific">Mola mola</name>
    <name type="common">Ocean sunfish</name>
    <name type="synonym">Tetraodon mola</name>
    <dbReference type="NCBI Taxonomy" id="94237"/>
    <lineage>
        <taxon>Eukaryota</taxon>
        <taxon>Metazoa</taxon>
        <taxon>Chordata</taxon>
        <taxon>Craniata</taxon>
        <taxon>Vertebrata</taxon>
        <taxon>Euteleostomi</taxon>
        <taxon>Actinopterygii</taxon>
        <taxon>Neopterygii</taxon>
        <taxon>Teleostei</taxon>
        <taxon>Neoteleostei</taxon>
        <taxon>Acanthomorphata</taxon>
        <taxon>Eupercaria</taxon>
        <taxon>Tetraodontiformes</taxon>
        <taxon>Molidae</taxon>
        <taxon>Mola</taxon>
    </lineage>
</organism>
<evidence type="ECO:0000256" key="6">
    <source>
        <dbReference type="SAM" id="Phobius"/>
    </source>
</evidence>
<reference evidence="7" key="1">
    <citation type="submission" date="2025-08" db="UniProtKB">
        <authorList>
            <consortium name="Ensembl"/>
        </authorList>
    </citation>
    <scope>IDENTIFICATION</scope>
</reference>
<feature type="compositionally biased region" description="Polar residues" evidence="5">
    <location>
        <begin position="226"/>
        <end position="241"/>
    </location>
</feature>
<dbReference type="AlphaFoldDB" id="A0A3Q4BY47"/>
<dbReference type="PANTHER" id="PTHR31774:SF0">
    <property type="entry name" value="PROTEIN SHISA-6"/>
    <property type="match status" value="1"/>
</dbReference>
<name>A0A3Q4BY47_MOLML</name>
<feature type="compositionally biased region" description="Low complexity" evidence="5">
    <location>
        <begin position="261"/>
        <end position="272"/>
    </location>
</feature>
<dbReference type="GO" id="GO:0014069">
    <property type="term" value="C:postsynaptic density"/>
    <property type="evidence" value="ECO:0007669"/>
    <property type="project" value="TreeGrafter"/>
</dbReference>
<dbReference type="Proteomes" id="UP000261620">
    <property type="component" value="Unplaced"/>
</dbReference>
<evidence type="ECO:0000256" key="5">
    <source>
        <dbReference type="SAM" id="MobiDB-lite"/>
    </source>
</evidence>
<dbReference type="OMA" id="QHTHYHT"/>
<keyword evidence="3 6" id="KW-1133">Transmembrane helix</keyword>
<dbReference type="GO" id="GO:0032281">
    <property type="term" value="C:AMPA glutamate receptor complex"/>
    <property type="evidence" value="ECO:0007669"/>
    <property type="project" value="TreeGrafter"/>
</dbReference>
<keyword evidence="2 6" id="KW-0812">Transmembrane</keyword>
<sequence>TAASADEAAETRTGGASLPTFFSLPFFCVCICMYVSPENNRISSILTSQTEPYDLSFSRSFQSLSHLPPSYEAAVKADLNRFSSLKKLTDKEVDDYYTRKRHLPDLAARGTLPLHVLKISQDQRLLPQEHHTSQDRLYSKDRVHSKDRLLSQDHLYSKDRHYSQDRLYSQDHLYSQDRLLSQDPLLSPDKLMIDMSMSRAISHTDVFIPTTPLMDRYKMTKMHSHPSASNNSGSMNQTASKRQAFASRRTHTVEQLHYAPQHHQQQQQQPQHYRTGSKTEVTV</sequence>
<evidence type="ECO:0000256" key="3">
    <source>
        <dbReference type="ARBA" id="ARBA00022989"/>
    </source>
</evidence>
<accession>A0A3Q4BY47</accession>
<dbReference type="PANTHER" id="PTHR31774">
    <property type="entry name" value="PROTEIN SHISA-9-RELATED"/>
    <property type="match status" value="1"/>
</dbReference>
<reference evidence="7" key="2">
    <citation type="submission" date="2025-09" db="UniProtKB">
        <authorList>
            <consortium name="Ensembl"/>
        </authorList>
    </citation>
    <scope>IDENTIFICATION</scope>
</reference>
<evidence type="ECO:0000256" key="4">
    <source>
        <dbReference type="ARBA" id="ARBA00023136"/>
    </source>
</evidence>
<feature type="transmembrane region" description="Helical" evidence="6">
    <location>
        <begin position="16"/>
        <end position="35"/>
    </location>
</feature>
<evidence type="ECO:0000313" key="7">
    <source>
        <dbReference type="Ensembl" id="ENSMMOP00000027352.1"/>
    </source>
</evidence>
<evidence type="ECO:0000256" key="2">
    <source>
        <dbReference type="ARBA" id="ARBA00022692"/>
    </source>
</evidence>
<feature type="compositionally biased region" description="Polar residues" evidence="5">
    <location>
        <begin position="274"/>
        <end position="283"/>
    </location>
</feature>
<proteinExistence type="predicted"/>
<dbReference type="GO" id="GO:0045211">
    <property type="term" value="C:postsynaptic membrane"/>
    <property type="evidence" value="ECO:0007669"/>
    <property type="project" value="TreeGrafter"/>
</dbReference>
<keyword evidence="4 6" id="KW-0472">Membrane</keyword>
<feature type="region of interest" description="Disordered" evidence="5">
    <location>
        <begin position="222"/>
        <end position="283"/>
    </location>
</feature>
<comment type="subcellular location">
    <subcellularLocation>
        <location evidence="1">Membrane</location>
    </subcellularLocation>
</comment>
<keyword evidence="8" id="KW-1185">Reference proteome</keyword>
<dbReference type="Ensembl" id="ENSMMOT00000027817.1">
    <property type="protein sequence ID" value="ENSMMOP00000027352.1"/>
    <property type="gene ID" value="ENSMMOG00000020688.1"/>
</dbReference>
<dbReference type="GO" id="GO:0032591">
    <property type="term" value="C:dendritic spine membrane"/>
    <property type="evidence" value="ECO:0007669"/>
    <property type="project" value="TreeGrafter"/>
</dbReference>
<evidence type="ECO:0000313" key="8">
    <source>
        <dbReference type="Proteomes" id="UP000261620"/>
    </source>
</evidence>
<evidence type="ECO:0008006" key="9">
    <source>
        <dbReference type="Google" id="ProtNLM"/>
    </source>
</evidence>
<evidence type="ECO:0000256" key="1">
    <source>
        <dbReference type="ARBA" id="ARBA00004370"/>
    </source>
</evidence>
<protein>
    <recommendedName>
        <fullName evidence="9">Shisa family member 6</fullName>
    </recommendedName>
</protein>
<dbReference type="GO" id="GO:0048172">
    <property type="term" value="P:regulation of short-term neuronal synaptic plasticity"/>
    <property type="evidence" value="ECO:0007669"/>
    <property type="project" value="TreeGrafter"/>
</dbReference>
<dbReference type="InterPro" id="IPR026910">
    <property type="entry name" value="Shisa"/>
</dbReference>